<reference evidence="4" key="5">
    <citation type="journal article" date="2016" name="Virol Rep">
        <title>Genomic analysis of Sardinian 26544/OG10 isolate of African swine fever virus.</title>
        <authorList>
            <person name="Bacciu D."/>
            <person name="Deligios M."/>
            <person name="Sanna G."/>
            <person name="Paola Madrau M."/>
            <person name="Luisa Sanna M."/>
            <person name="Dei Giudici S."/>
            <person name="Oggiano A."/>
        </authorList>
    </citation>
    <scope>NUCLEOTIDE SEQUENCE</scope>
    <source>
        <strain evidence="4">26544/OG10</strain>
    </source>
</reference>
<dbReference type="EMBL" id="MN270974">
    <property type="protein sequence ID" value="QIM07907.1"/>
    <property type="molecule type" value="Genomic_DNA"/>
</dbReference>
<dbReference type="EMBL" id="MN270969">
    <property type="protein sequence ID" value="QIM06736.1"/>
    <property type="molecule type" value="Genomic_DNA"/>
</dbReference>
<dbReference type="GeneID" id="41902120"/>
<dbReference type="EMBL" id="KP055815">
    <property type="protein sequence ID" value="AKO62748.1"/>
    <property type="molecule type" value="Genomic_DNA"/>
</dbReference>
<evidence type="ECO:0000313" key="7">
    <source>
        <dbReference type="EMBL" id="CAD5338202.1"/>
    </source>
</evidence>
<organism evidence="3 22">
    <name type="scientific">African swine fever virus</name>
    <name type="common">ASFV</name>
    <dbReference type="NCBI Taxonomy" id="10497"/>
    <lineage>
        <taxon>Viruses</taxon>
        <taxon>Varidnaviria</taxon>
        <taxon>Bamfordvirae</taxon>
        <taxon>Nucleocytoviricota</taxon>
        <taxon>Pokkesviricetes</taxon>
        <taxon>Asfuvirales</taxon>
        <taxon>Asfarviridae</taxon>
        <taxon>Asfivirus</taxon>
        <taxon>Asfivirus haemorrhagiae</taxon>
    </lineage>
</organism>
<dbReference type="Proteomes" id="UP000500690">
    <property type="component" value="Segment"/>
</dbReference>
<evidence type="ECO:0000313" key="27">
    <source>
        <dbReference type="Proteomes" id="UP000500898"/>
    </source>
</evidence>
<dbReference type="Proteomes" id="UP000594565">
    <property type="component" value="Segment"/>
</dbReference>
<dbReference type="EMBL" id="MN270976">
    <property type="protein sequence ID" value="QIM08375.1"/>
    <property type="molecule type" value="Genomic_DNA"/>
</dbReference>
<dbReference type="KEGG" id="vg:41901437"/>
<dbReference type="EMBL" id="KX354450">
    <property type="protein sequence ID" value="AOO54400.1"/>
    <property type="molecule type" value="Genomic_DNA"/>
</dbReference>
<organismHost>
    <name type="scientific">Phacochoerus africanus</name>
    <name type="common">Warthog</name>
    <dbReference type="NCBI Taxonomy" id="41426"/>
</organismHost>
<dbReference type="EMBL" id="MT932579">
    <property type="protein sequence ID" value="QPL12008.1"/>
    <property type="molecule type" value="Genomic_DNA"/>
</dbReference>
<dbReference type="Proteomes" id="UP000502885">
    <property type="component" value="Segment"/>
</dbReference>
<dbReference type="Proteomes" id="UP000501235">
    <property type="component" value="Segment"/>
</dbReference>
<evidence type="ECO:0000313" key="13">
    <source>
        <dbReference type="EMBL" id="QIM07907.1"/>
    </source>
</evidence>
<dbReference type="Proteomes" id="UP000502695">
    <property type="component" value="Segment"/>
</dbReference>
<feature type="transmembrane region" description="Helical" evidence="1">
    <location>
        <begin position="163"/>
        <end position="183"/>
    </location>
</feature>
<dbReference type="RefSeq" id="YP_009702314.1">
    <property type="nucleotide sequence ID" value="NC_044941.1"/>
</dbReference>
<evidence type="ECO:0000313" key="17">
    <source>
        <dbReference type="EMBL" id="QIM08841.1"/>
    </source>
</evidence>
<dbReference type="KEGG" id="vg:41901116"/>
<dbReference type="Proteomes" id="UP000501683">
    <property type="component" value="Segment"/>
</dbReference>
<reference evidence="26 27" key="6">
    <citation type="journal article" date="2020" name="Transbound. Emerg. Dis.">
        <title>The evolution of African swine fever virus in Sardinia (1978 to 2014) as revealed by whole genome sequencing and comparative analysis.</title>
        <authorList>
            <person name="Torresi C."/>
            <person name="Fiori M."/>
            <person name="Bertolotti L."/>
            <person name="Floris M."/>
            <person name="Colitti B."/>
            <person name="Giammarioli M."/>
            <person name="Dei Giudici S."/>
            <person name="Oggiano A."/>
            <person name="Malmberg M."/>
            <person name="De Mia G.M."/>
            <person name="Belak S."/>
            <person name="Granberg F."/>
        </authorList>
    </citation>
    <scope>NUCLEOTIDE SEQUENCE [LARGE SCALE GENOMIC DNA]</scope>
    <source>
        <strain evidence="10">139/Nu/1981</strain>
        <strain evidence="11">140/Or/1985</strain>
        <strain evidence="13">141/Nu/1990</strain>
        <strain evidence="14">142/Nu/1995</strain>
        <strain evidence="19">22653/Ca/2014</strain>
        <strain evidence="16">26/Ss/2004</strain>
        <strain evidence="8">56/Ca/1978</strain>
        <strain evidence="9">57/Ca/1979</strain>
        <strain evidence="15">60/Nu/1997</strain>
        <strain evidence="17">72407/Ss/2005</strain>
        <strain evidence="12">85/Ca/1985</strain>
        <strain evidence="18">97/Ot/2012</strain>
    </source>
</reference>
<dbReference type="Proteomes" id="UP000241813">
    <property type="component" value="Segment"/>
</dbReference>
<dbReference type="Proteomes" id="UP000501487">
    <property type="component" value="Segment"/>
</dbReference>
<dbReference type="EMBL" id="MN270971">
    <property type="protein sequence ID" value="QIM07206.1"/>
    <property type="molecule type" value="Genomic_DNA"/>
</dbReference>
<evidence type="ECO:0000313" key="4">
    <source>
        <dbReference type="EMBL" id="AJZ77116.1"/>
    </source>
</evidence>
<evidence type="ECO:0000313" key="12">
    <source>
        <dbReference type="EMBL" id="QIM07674.1"/>
    </source>
</evidence>
<evidence type="ECO:0000313" key="21">
    <source>
        <dbReference type="EMBL" id="QPL12008.1"/>
    </source>
</evidence>
<dbReference type="Proteomes" id="UP000142390">
    <property type="component" value="Segment"/>
</dbReference>
<dbReference type="EMBL" id="KM102979">
    <property type="protein sequence ID" value="AJZ77116.1"/>
    <property type="molecule type" value="Genomic_DNA"/>
</dbReference>
<dbReference type="Proteomes" id="UP000503066">
    <property type="component" value="Genome"/>
</dbReference>
<organismHost>
    <name type="scientific">Ornithodoros</name>
    <name type="common">relapsing fever ticks</name>
    <dbReference type="NCBI Taxonomy" id="6937"/>
</organismHost>
<dbReference type="EMBL" id="LR881473">
    <property type="protein sequence ID" value="CAD5338202.1"/>
    <property type="molecule type" value="Genomic_DNA"/>
</dbReference>
<evidence type="ECO:0000313" key="8">
    <source>
        <dbReference type="EMBL" id="QIM06736.1"/>
    </source>
</evidence>
<reference evidence="22 24" key="2">
    <citation type="journal article" date="2015" name="J. Gen. Virol.">
        <title>Related strains of African swine fever virus with different virulence: genome comparison and analysis.</title>
        <authorList>
            <person name="Portugal R."/>
            <person name="Coelho J."/>
            <person name="Hoper D."/>
            <person name="Little N.S."/>
            <person name="Smithson C."/>
            <person name="Upton C."/>
            <person name="Martins C."/>
            <person name="Leitao A."/>
            <person name="Keil G.M."/>
        </authorList>
    </citation>
    <scope>NUCLEOTIDE SEQUENCE [LARGE SCALE GENOMIC DNA]</scope>
    <source>
        <strain evidence="2">L60</strain>
        <strain evidence="3">NHV</strain>
    </source>
</reference>
<dbReference type="EMBL" id="KM262845">
    <property type="protein sequence ID" value="AIY22416.1"/>
    <property type="molecule type" value="Genomic_DNA"/>
</dbReference>
<organismHost>
    <name type="scientific">Ornithodoros moubata</name>
    <name type="common">Soft tick</name>
    <name type="synonym">Argasid tick</name>
    <dbReference type="NCBI Taxonomy" id="6938"/>
</organismHost>
<keyword evidence="1" id="KW-0472">Membrane</keyword>
<evidence type="ECO:0000313" key="23">
    <source>
        <dbReference type="Proteomes" id="UP000117635"/>
    </source>
</evidence>
<accession>A0A0A1E3K0</accession>
<dbReference type="EMBL" id="MN270973">
    <property type="protein sequence ID" value="QIM07674.1"/>
    <property type="molecule type" value="Genomic_DNA"/>
</dbReference>
<evidence type="ECO:0000313" key="15">
    <source>
        <dbReference type="EMBL" id="QIM08375.1"/>
    </source>
</evidence>
<reference evidence="23" key="1">
    <citation type="submission" date="2014-07" db="EMBL/GenBank/DDBJ databases">
        <title>Complete genome sequence of African Swine Fever Virus strain 26544/OG10 isolated in Sardinia.</title>
        <authorList>
            <person name="Dei Giudici S."/>
            <person name="Bacciu D."/>
            <person name="Sanna G."/>
            <person name="Deligios M."/>
            <person name="Oggiano A."/>
        </authorList>
    </citation>
    <scope>NUCLEOTIDE SEQUENCE [LARGE SCALE GENOMIC DNA]</scope>
</reference>
<reference evidence="6" key="4">
    <citation type="journal article" date="2016" name="Genome Announc.">
        <title>Complete genome sequence of an African swine fever virus isolate from Sardinia, Italy.</title>
        <authorList>
            <person name="Granberg F."/>
            <person name="Torresi C."/>
            <person name="Oggiano A."/>
            <person name="Malmberg M."/>
            <person name="Iscaro C."/>
            <person name="De Mia G.M."/>
            <person name="Sandor B."/>
        </authorList>
    </citation>
    <scope>NUCLEOTIDE SEQUENCE [LARGE SCALE GENOMIC DNA]</scope>
    <source>
        <strain evidence="6">47/Ss/2008</strain>
    </source>
</reference>
<dbReference type="Proteomes" id="UP000110401">
    <property type="component" value="Segment"/>
</dbReference>
<organismHost>
    <name type="scientific">Phacochoerus aethiopicus</name>
    <name type="common">Warthog</name>
    <dbReference type="NCBI Taxonomy" id="85517"/>
</organismHost>
<evidence type="ECO:0000313" key="2">
    <source>
        <dbReference type="EMBL" id="AIY22258.1"/>
    </source>
</evidence>
<dbReference type="Proteomes" id="UP000503294">
    <property type="component" value="Segment"/>
</dbReference>
<evidence type="ECO:0000313" key="24">
    <source>
        <dbReference type="Proteomes" id="UP000142390"/>
    </source>
</evidence>
<evidence type="ECO:0000313" key="3">
    <source>
        <dbReference type="EMBL" id="AIY22416.1"/>
    </source>
</evidence>
<dbReference type="EMBL" id="MN270978">
    <property type="protein sequence ID" value="QIM08841.1"/>
    <property type="molecule type" value="Genomic_DNA"/>
</dbReference>
<evidence type="ECO:0000313" key="26">
    <source>
        <dbReference type="Proteomes" id="UP000500690"/>
    </source>
</evidence>
<dbReference type="Proteomes" id="UP000117635">
    <property type="component" value="Segment"/>
</dbReference>
<dbReference type="Proteomes" id="UP000266411">
    <property type="component" value="Segment"/>
</dbReference>
<proteinExistence type="predicted"/>
<dbReference type="Proteomes" id="UP001160000">
    <property type="component" value="Segment"/>
</dbReference>
<dbReference type="Proteomes" id="UP000502933">
    <property type="component" value="Segment"/>
</dbReference>
<dbReference type="RefSeq" id="YP_009702633.1">
    <property type="nucleotide sequence ID" value="NC_044943.1"/>
</dbReference>
<dbReference type="EMBL" id="MN270977">
    <property type="protein sequence ID" value="QIM08608.1"/>
    <property type="molecule type" value="Genomic_DNA"/>
</dbReference>
<gene>
    <name evidence="3" type="primary">C257L</name>
    <name evidence="5" type="synonym">BA71-C257L</name>
    <name evidence="6" type="ORF">AFSV47Ss_0095</name>
    <name evidence="7" type="ORF">ASFVARMWT4_00074</name>
</gene>
<organismHost>
    <name type="scientific">Potamochoerus larvatus</name>
    <name type="common">Bushpig</name>
    <dbReference type="NCBI Taxonomy" id="273792"/>
</organismHost>
<dbReference type="Proteomes" id="UP000594644">
    <property type="component" value="Segment"/>
</dbReference>
<evidence type="ECO:0000313" key="10">
    <source>
        <dbReference type="EMBL" id="QIM07206.1"/>
    </source>
</evidence>
<evidence type="ECO:0000313" key="14">
    <source>
        <dbReference type="EMBL" id="QIM08142.1"/>
    </source>
</evidence>
<dbReference type="EMBL" id="MN270970">
    <property type="protein sequence ID" value="QIM06971.1"/>
    <property type="molecule type" value="Genomic_DNA"/>
</dbReference>
<dbReference type="EMBL" id="MN270980">
    <property type="protein sequence ID" value="QIM09307.1"/>
    <property type="molecule type" value="Genomic_DNA"/>
</dbReference>
<dbReference type="Proteomes" id="UP000500898">
    <property type="component" value="Segment"/>
</dbReference>
<dbReference type="EMBL" id="MT932578">
    <property type="protein sequence ID" value="QPL11791.1"/>
    <property type="molecule type" value="Genomic_DNA"/>
</dbReference>
<keyword evidence="1" id="KW-1133">Transmembrane helix</keyword>
<evidence type="ECO:0000313" key="18">
    <source>
        <dbReference type="EMBL" id="QIM09074.1"/>
    </source>
</evidence>
<dbReference type="EMBL" id="MN270979">
    <property type="protein sequence ID" value="QIM09074.1"/>
    <property type="molecule type" value="Genomic_DNA"/>
</dbReference>
<dbReference type="EMBL" id="KM262844">
    <property type="protein sequence ID" value="AIY22258.1"/>
    <property type="molecule type" value="Genomic_DNA"/>
</dbReference>
<evidence type="ECO:0000313" key="16">
    <source>
        <dbReference type="EMBL" id="QIM08608.1"/>
    </source>
</evidence>
<evidence type="ECO:0000313" key="25">
    <source>
        <dbReference type="Proteomes" id="UP000241813"/>
    </source>
</evidence>
<evidence type="ECO:0000313" key="11">
    <source>
        <dbReference type="EMBL" id="QIM07441.1"/>
    </source>
</evidence>
<evidence type="ECO:0000313" key="9">
    <source>
        <dbReference type="EMBL" id="QIM06971.1"/>
    </source>
</evidence>
<dbReference type="KEGG" id="vg:41902120"/>
<evidence type="ECO:0000313" key="6">
    <source>
        <dbReference type="EMBL" id="AOO54400.1"/>
    </source>
</evidence>
<evidence type="ECO:0000313" key="22">
    <source>
        <dbReference type="Proteomes" id="UP000110401"/>
    </source>
</evidence>
<evidence type="ECO:0000313" key="19">
    <source>
        <dbReference type="EMBL" id="QIM09307.1"/>
    </source>
</evidence>
<dbReference type="Proteomes" id="UP000501465">
    <property type="component" value="Segment"/>
</dbReference>
<dbReference type="GeneID" id="41901116"/>
<dbReference type="EMBL" id="MN270972">
    <property type="protein sequence ID" value="QIM07441.1"/>
    <property type="molecule type" value="Genomic_DNA"/>
</dbReference>
<organismHost>
    <name type="scientific">Sus scrofa</name>
    <name type="common">Pig</name>
    <dbReference type="NCBI Taxonomy" id="9823"/>
</organismHost>
<dbReference type="RefSeq" id="YP_009703312.1">
    <property type="nucleotide sequence ID" value="NC_044955.1"/>
</dbReference>
<evidence type="ECO:0000313" key="20">
    <source>
        <dbReference type="EMBL" id="QPL11791.1"/>
    </source>
</evidence>
<sequence>MYSVCDVVRDAVAQSHLCACPNDKLPQCKGVTKAPPKCSVFHVAKLQDTKFKWKYTLDPLKAQKLSQIDKDIEKDAITLKLIYGIELSPEDLEWWKMQRCLINKKTGAKGGQFANKYLERQDLELLGYSPTPIIGGDFMFTALPDKVLRTIPVAWDRFLNPAMMIFFLIILLCVILGIFYVLVRNTLRRKQKSKQHQMEIKRFIKEKEQDPYIHTSFESWPADPNKEWKDLIPMYEAQGYCMADYRKKLGMPPGPNC</sequence>
<dbReference type="GeneID" id="41901437"/>
<evidence type="ECO:0000256" key="1">
    <source>
        <dbReference type="SAM" id="Phobius"/>
    </source>
</evidence>
<reference evidence="20" key="7">
    <citation type="journal article" date="2020" name="Vaccines (Basel)">
        <title>African Swine Fever Circulation among Free-Ranging Pigs in Sardinia: Data from the Eradication Program.</title>
        <authorList>
            <person name="Franzoni G."/>
            <person name="Dei Giudici S."/>
            <person name="Loi F."/>
            <person name="Sanna D."/>
            <person name="Floris M."/>
            <person name="Fiori M."/>
            <person name="Sanna M.L."/>
            <person name="Madrau P."/>
            <person name="Scarpa F."/>
            <person name="Zinellu S."/>
            <person name="Giammarioli M."/>
            <person name="Cappai S."/>
            <person name="De Mia G.M."/>
            <person name="Laddomada A."/>
            <person name="Rolesu S."/>
            <person name="Oggiano A."/>
        </authorList>
    </citation>
    <scope>NUCLEOTIDE SEQUENCE [LARGE SCALE GENOMIC DNA]</scope>
    <source>
        <strain evidence="20">103917/18</strain>
        <strain evidence="21">55234/18</strain>
    </source>
</reference>
<reference evidence="7" key="8">
    <citation type="submission" date="2020-09" db="EMBL/GenBank/DDBJ databases">
        <authorList>
            <person name="Daniel Perez-Nunez"/>
            <person name="Eva Castillo-Rosa"/>
            <person name="Gonzalo Vigara-Astillero and Yolanda Revilla"/>
        </authorList>
    </citation>
    <scope>NUCLEOTIDE SEQUENCE</scope>
    <source>
        <strain evidence="7">Arm/07/CBM/c4</strain>
    </source>
</reference>
<name>A0A0A1E3K0_ASF</name>
<protein>
    <submittedName>
        <fullName evidence="4 5">C257L</fullName>
    </submittedName>
    <submittedName>
        <fullName evidence="3">PC257L</fullName>
    </submittedName>
</protein>
<dbReference type="EMBL" id="MN270975">
    <property type="protein sequence ID" value="QIM08142.1"/>
    <property type="molecule type" value="Genomic_DNA"/>
</dbReference>
<reference evidence="5 25" key="3">
    <citation type="journal article" date="2015" name="PLoS ONE">
        <title>Genome Sequence of African Swine Fever Virus BA71, the Virulent Parental Strain of the Nonpathogenic and Tissue-Culture Adapted BA71V.</title>
        <authorList>
            <person name="Rodriguez J.M."/>
            <person name="Moreno L.T."/>
            <person name="Alejo A."/>
            <person name="Lacasta A."/>
            <person name="Rodriguez F."/>
            <person name="Salas M.L."/>
        </authorList>
    </citation>
    <scope>NUCLEOTIDE SEQUENCE [LARGE SCALE GENOMIC DNA]</scope>
    <source>
        <strain evidence="5 25">BA71</strain>
    </source>
</reference>
<keyword evidence="1" id="KW-0812">Transmembrane</keyword>
<evidence type="ECO:0000313" key="5">
    <source>
        <dbReference type="EMBL" id="AKO62748.1"/>
    </source>
</evidence>
<dbReference type="Proteomes" id="UP000501990">
    <property type="component" value="Segment"/>
</dbReference>